<accession>D2MMP7</accession>
<comment type="similarity">
    <text evidence="2 4">Belongs to the bacterial solute-binding protein 3 family.</text>
</comment>
<dbReference type="eggNOG" id="COG0834">
    <property type="taxonomic scope" value="Bacteria"/>
</dbReference>
<dbReference type="GO" id="GO:0015276">
    <property type="term" value="F:ligand-gated monoatomic ion channel activity"/>
    <property type="evidence" value="ECO:0007669"/>
    <property type="project" value="InterPro"/>
</dbReference>
<dbReference type="STRING" id="679192.HMPREF9013_1030"/>
<evidence type="ECO:0000259" key="7">
    <source>
        <dbReference type="SMART" id="SM00079"/>
    </source>
</evidence>
<name>D2MMP7_9FIRM</name>
<dbReference type="RefSeq" id="WP_006626668.1">
    <property type="nucleotide sequence ID" value="NZ_ADFR01000002.1"/>
</dbReference>
<dbReference type="PANTHER" id="PTHR35936:SF19">
    <property type="entry name" value="AMINO-ACID-BINDING PROTEIN YXEM-RELATED"/>
    <property type="match status" value="1"/>
</dbReference>
<dbReference type="SUPFAM" id="SSF53850">
    <property type="entry name" value="Periplasmic binding protein-like II"/>
    <property type="match status" value="1"/>
</dbReference>
<dbReference type="Pfam" id="PF00497">
    <property type="entry name" value="SBP_bac_3"/>
    <property type="match status" value="1"/>
</dbReference>
<dbReference type="EMBL" id="ADFR01000002">
    <property type="protein sequence ID" value="EFC06323.1"/>
    <property type="molecule type" value="Genomic_DNA"/>
</dbReference>
<dbReference type="InterPro" id="IPR018313">
    <property type="entry name" value="SBP_3_CS"/>
</dbReference>
<evidence type="ECO:0000259" key="6">
    <source>
        <dbReference type="SMART" id="SM00062"/>
    </source>
</evidence>
<evidence type="ECO:0000313" key="9">
    <source>
        <dbReference type="Proteomes" id="UP000005017"/>
    </source>
</evidence>
<keyword evidence="9" id="KW-1185">Reference proteome</keyword>
<comment type="subcellular location">
    <subcellularLocation>
        <location evidence="1">Cell envelope</location>
    </subcellularLocation>
</comment>
<reference evidence="9" key="1">
    <citation type="submission" date="2009-12" db="EMBL/GenBank/DDBJ databases">
        <title>Sequence of Clostridiales genomosp. BVAB3 str. UPII9-5.</title>
        <authorList>
            <person name="Madupu R."/>
            <person name="Durkin A.S."/>
            <person name="Torralba M."/>
            <person name="Methe B."/>
            <person name="Sutton G.G."/>
            <person name="Strausberg R.L."/>
            <person name="Nelson K.E."/>
        </authorList>
    </citation>
    <scope>NUCLEOTIDE SEQUENCE [LARGE SCALE GENOMIC DNA]</scope>
    <source>
        <strain evidence="9">W1219</strain>
    </source>
</reference>
<evidence type="ECO:0000256" key="3">
    <source>
        <dbReference type="ARBA" id="ARBA00022729"/>
    </source>
</evidence>
<evidence type="ECO:0000313" key="8">
    <source>
        <dbReference type="EMBL" id="EFC06323.1"/>
    </source>
</evidence>
<evidence type="ECO:0000256" key="4">
    <source>
        <dbReference type="RuleBase" id="RU003744"/>
    </source>
</evidence>
<comment type="caution">
    <text evidence="8">The sequence shown here is derived from an EMBL/GenBank/DDBJ whole genome shotgun (WGS) entry which is preliminary data.</text>
</comment>
<gene>
    <name evidence="8" type="ORF">HMPREF9013_1030</name>
</gene>
<feature type="signal peptide" evidence="5">
    <location>
        <begin position="1"/>
        <end position="19"/>
    </location>
</feature>
<evidence type="ECO:0000256" key="1">
    <source>
        <dbReference type="ARBA" id="ARBA00004196"/>
    </source>
</evidence>
<dbReference type="Proteomes" id="UP000005017">
    <property type="component" value="Unassembled WGS sequence"/>
</dbReference>
<dbReference type="SMART" id="SM00062">
    <property type="entry name" value="PBPb"/>
    <property type="match status" value="1"/>
</dbReference>
<keyword evidence="3 5" id="KW-0732">Signal</keyword>
<dbReference type="PROSITE" id="PS01039">
    <property type="entry name" value="SBP_BACTERIAL_3"/>
    <property type="match status" value="1"/>
</dbReference>
<dbReference type="PROSITE" id="PS51257">
    <property type="entry name" value="PROKAR_LIPOPROTEIN"/>
    <property type="match status" value="1"/>
</dbReference>
<feature type="domain" description="Ionotropic glutamate receptor C-terminal" evidence="7">
    <location>
        <begin position="40"/>
        <end position="258"/>
    </location>
</feature>
<feature type="chain" id="PRO_5039184766" evidence="5">
    <location>
        <begin position="20"/>
        <end position="263"/>
    </location>
</feature>
<proteinExistence type="inferred from homology"/>
<feature type="domain" description="Solute-binding protein family 3/N-terminal" evidence="6">
    <location>
        <begin position="40"/>
        <end position="259"/>
    </location>
</feature>
<dbReference type="Gene3D" id="3.40.190.10">
    <property type="entry name" value="Periplasmic binding protein-like II"/>
    <property type="match status" value="2"/>
</dbReference>
<organism evidence="8 9">
    <name type="scientific">Bulleidia extructa W1219</name>
    <dbReference type="NCBI Taxonomy" id="679192"/>
    <lineage>
        <taxon>Bacteria</taxon>
        <taxon>Bacillati</taxon>
        <taxon>Bacillota</taxon>
        <taxon>Erysipelotrichia</taxon>
        <taxon>Erysipelotrichales</taxon>
        <taxon>Erysipelotrichaceae</taxon>
        <taxon>Bulleidia</taxon>
    </lineage>
</organism>
<dbReference type="PANTHER" id="PTHR35936">
    <property type="entry name" value="MEMBRANE-BOUND LYTIC MUREIN TRANSGLYCOSYLASE F"/>
    <property type="match status" value="1"/>
</dbReference>
<dbReference type="GO" id="GO:0016020">
    <property type="term" value="C:membrane"/>
    <property type="evidence" value="ECO:0007669"/>
    <property type="project" value="InterPro"/>
</dbReference>
<dbReference type="OrthoDB" id="9775197at2"/>
<protein>
    <submittedName>
        <fullName evidence="8">ABC transporter, substrate-binding protein, family 3</fullName>
    </submittedName>
</protein>
<dbReference type="InterPro" id="IPR001638">
    <property type="entry name" value="Solute-binding_3/MltF_N"/>
</dbReference>
<sequence length="263" mass="28550">MRYLGKVVMSAILALGLVACGTKTNEKAEDSLQKVKKAGVLKIGLEGNWKPFSYHDSKDKLVGYDTEVAQHIAKKLGVKAEIKEAAWDGLLTGLSTGVYDIVVNGVDVTKERQKAFDMSDAYAYDRIDLVVKEGNTNIKSFEDLKSKKSANSTGSTYATIAEKYGATVSNVPTLAETMQLVLNGTVDATINADTSVSDYLNTTGEKKLKVVAQLPDITEYAIPMKKGNDSLKKAVNQALKELREDGTLAALSKKYFGKDITHK</sequence>
<dbReference type="GO" id="GO:0030313">
    <property type="term" value="C:cell envelope"/>
    <property type="evidence" value="ECO:0007669"/>
    <property type="project" value="UniProtKB-SubCell"/>
</dbReference>
<evidence type="ECO:0000256" key="2">
    <source>
        <dbReference type="ARBA" id="ARBA00010333"/>
    </source>
</evidence>
<dbReference type="InterPro" id="IPR001320">
    <property type="entry name" value="Iontro_rcpt_C"/>
</dbReference>
<dbReference type="SMART" id="SM00079">
    <property type="entry name" value="PBPe"/>
    <property type="match status" value="1"/>
</dbReference>
<dbReference type="AlphaFoldDB" id="D2MMP7"/>
<evidence type="ECO:0000256" key="5">
    <source>
        <dbReference type="SAM" id="SignalP"/>
    </source>
</evidence>